<protein>
    <submittedName>
        <fullName evidence="4">PP2C family protein-serine/threonine phosphatase</fullName>
        <ecNumber evidence="4">3.1.3.16</ecNumber>
    </submittedName>
</protein>
<reference evidence="5" key="1">
    <citation type="journal article" date="2019" name="Int. J. Syst. Evol. Microbiol.">
        <title>The Global Catalogue of Microorganisms (GCM) 10K type strain sequencing project: providing services to taxonomists for standard genome sequencing and annotation.</title>
        <authorList>
            <consortium name="The Broad Institute Genomics Platform"/>
            <consortium name="The Broad Institute Genome Sequencing Center for Infectious Disease"/>
            <person name="Wu L."/>
            <person name="Ma J."/>
        </authorList>
    </citation>
    <scope>NUCLEOTIDE SEQUENCE [LARGE SCALE GENOMIC DNA]</scope>
    <source>
        <strain evidence="5">CCUG 43114</strain>
    </source>
</reference>
<dbReference type="SUPFAM" id="SSF81606">
    <property type="entry name" value="PP2C-like"/>
    <property type="match status" value="1"/>
</dbReference>
<keyword evidence="2" id="KW-0472">Membrane</keyword>
<dbReference type="SMART" id="SM00331">
    <property type="entry name" value="PP2C_SIG"/>
    <property type="match status" value="1"/>
</dbReference>
<dbReference type="InterPro" id="IPR052016">
    <property type="entry name" value="Bact_Sigma-Reg"/>
</dbReference>
<keyword evidence="2" id="KW-0812">Transmembrane</keyword>
<dbReference type="Gene3D" id="3.60.40.10">
    <property type="entry name" value="PPM-type phosphatase domain"/>
    <property type="match status" value="1"/>
</dbReference>
<keyword evidence="1 4" id="KW-0378">Hydrolase</keyword>
<keyword evidence="2" id="KW-1133">Transmembrane helix</keyword>
<evidence type="ECO:0000313" key="5">
    <source>
        <dbReference type="Proteomes" id="UP001596122"/>
    </source>
</evidence>
<sequence length="303" mass="31844">MTALVAGVALGALGGGAGGPQLVRLALIVVAGVVAVVLAAHRRRHERRLEQVTAVATIAQQTILRPRQGAVGAYRFATRYVSATSEASVGGDLFEVLQTPWGVRVLVGDVRGKGLEAVQVAALTLGAFREAAFSCGPDLRAVVRQVADSVGRSLGAEDFVTALFLELQPDGSGTMIACGHLPPLRTRSGSPVVELDVREPQPPLGLLERPRAEPVLLVPGDRLLLYTDGLSEARDGSGEFFAIGPVLERTTDLPLDRVADTLLSEALAHAGRRHHDDIALVLVDVPVLPPRPGPPLDHTLSLA</sequence>
<evidence type="ECO:0000259" key="3">
    <source>
        <dbReference type="SMART" id="SM00331"/>
    </source>
</evidence>
<dbReference type="EC" id="3.1.3.16" evidence="4"/>
<dbReference type="InterPro" id="IPR036457">
    <property type="entry name" value="PPM-type-like_dom_sf"/>
</dbReference>
<dbReference type="Proteomes" id="UP001596122">
    <property type="component" value="Unassembled WGS sequence"/>
</dbReference>
<dbReference type="InterPro" id="IPR001932">
    <property type="entry name" value="PPM-type_phosphatase-like_dom"/>
</dbReference>
<organism evidence="4 5">
    <name type="scientific">Aquipuribacter nitratireducens</name>
    <dbReference type="NCBI Taxonomy" id="650104"/>
    <lineage>
        <taxon>Bacteria</taxon>
        <taxon>Bacillati</taxon>
        <taxon>Actinomycetota</taxon>
        <taxon>Actinomycetes</taxon>
        <taxon>Micrococcales</taxon>
        <taxon>Intrasporangiaceae</taxon>
        <taxon>Aquipuribacter</taxon>
    </lineage>
</organism>
<gene>
    <name evidence="4" type="ORF">ACFPJ6_13285</name>
</gene>
<dbReference type="PANTHER" id="PTHR43156">
    <property type="entry name" value="STAGE II SPORULATION PROTEIN E-RELATED"/>
    <property type="match status" value="1"/>
</dbReference>
<evidence type="ECO:0000313" key="4">
    <source>
        <dbReference type="EMBL" id="MFC5381760.1"/>
    </source>
</evidence>
<keyword evidence="5" id="KW-1185">Reference proteome</keyword>
<comment type="caution">
    <text evidence="4">The sequence shown here is derived from an EMBL/GenBank/DDBJ whole genome shotgun (WGS) entry which is preliminary data.</text>
</comment>
<accession>A0ABW0GP60</accession>
<dbReference type="Pfam" id="PF07228">
    <property type="entry name" value="SpoIIE"/>
    <property type="match status" value="1"/>
</dbReference>
<evidence type="ECO:0000256" key="2">
    <source>
        <dbReference type="SAM" id="Phobius"/>
    </source>
</evidence>
<evidence type="ECO:0000256" key="1">
    <source>
        <dbReference type="ARBA" id="ARBA00022801"/>
    </source>
</evidence>
<dbReference type="PANTHER" id="PTHR43156:SF2">
    <property type="entry name" value="STAGE II SPORULATION PROTEIN E"/>
    <property type="match status" value="1"/>
</dbReference>
<proteinExistence type="predicted"/>
<dbReference type="GO" id="GO:0004722">
    <property type="term" value="F:protein serine/threonine phosphatase activity"/>
    <property type="evidence" value="ECO:0007669"/>
    <property type="project" value="UniProtKB-EC"/>
</dbReference>
<dbReference type="RefSeq" id="WP_340271520.1">
    <property type="nucleotide sequence ID" value="NZ_JBBEOG010000012.1"/>
</dbReference>
<feature type="transmembrane region" description="Helical" evidence="2">
    <location>
        <begin position="24"/>
        <end position="41"/>
    </location>
</feature>
<dbReference type="EMBL" id="JBHSLD010000011">
    <property type="protein sequence ID" value="MFC5381760.1"/>
    <property type="molecule type" value="Genomic_DNA"/>
</dbReference>
<name>A0ABW0GP60_9MICO</name>
<feature type="domain" description="PPM-type phosphatase" evidence="3">
    <location>
        <begin position="76"/>
        <end position="285"/>
    </location>
</feature>